<evidence type="ECO:0000256" key="1">
    <source>
        <dbReference type="SAM" id="Phobius"/>
    </source>
</evidence>
<sequence>MRFPRPETQCKGRLHAKILKIIGRAVGGGARVGANIVIVVHVYYAALLNHGDRESCGAVLVICRLRSSGVARVGRRGRSAPGATHLEGVTSNPPWVTPSSATSLLRSLLKCVRKVSITEITLRSLVSPPLISLSISAGSHNAKPINRVVLCEQQFVIFCTSPSPLPPHRPAPRAVTSLPRCGLRKGAPSTWRFCRPSTHTEAPGSPYVMLSGSSTVQRTKLYRCKLAANDVMRGYYAPQPFLLLPRIPILRHCDAFVTNFRAAKLHALYWTSESTVYTVNPHHRNRLVTQLLLPIHDPYRYSVNGIGASPAV</sequence>
<keyword evidence="1" id="KW-0812">Transmembrane</keyword>
<feature type="transmembrane region" description="Helical" evidence="1">
    <location>
        <begin position="21"/>
        <end position="46"/>
    </location>
</feature>
<proteinExistence type="predicted"/>
<gene>
    <name evidence="2" type="ORF">EVAR_85488_1</name>
</gene>
<protein>
    <submittedName>
        <fullName evidence="2">Uncharacterized protein</fullName>
    </submittedName>
</protein>
<dbReference type="EMBL" id="BGZK01000316">
    <property type="protein sequence ID" value="GBP36241.1"/>
    <property type="molecule type" value="Genomic_DNA"/>
</dbReference>
<comment type="caution">
    <text evidence="2">The sequence shown here is derived from an EMBL/GenBank/DDBJ whole genome shotgun (WGS) entry which is preliminary data.</text>
</comment>
<reference evidence="2 3" key="1">
    <citation type="journal article" date="2019" name="Commun. Biol.">
        <title>The bagworm genome reveals a unique fibroin gene that provides high tensile strength.</title>
        <authorList>
            <person name="Kono N."/>
            <person name="Nakamura H."/>
            <person name="Ohtoshi R."/>
            <person name="Tomita M."/>
            <person name="Numata K."/>
            <person name="Arakawa K."/>
        </authorList>
    </citation>
    <scope>NUCLEOTIDE SEQUENCE [LARGE SCALE GENOMIC DNA]</scope>
</reference>
<keyword evidence="1" id="KW-1133">Transmembrane helix</keyword>
<name>A0A4C1VBK6_EUMVA</name>
<organism evidence="2 3">
    <name type="scientific">Eumeta variegata</name>
    <name type="common">Bagworm moth</name>
    <name type="synonym">Eumeta japonica</name>
    <dbReference type="NCBI Taxonomy" id="151549"/>
    <lineage>
        <taxon>Eukaryota</taxon>
        <taxon>Metazoa</taxon>
        <taxon>Ecdysozoa</taxon>
        <taxon>Arthropoda</taxon>
        <taxon>Hexapoda</taxon>
        <taxon>Insecta</taxon>
        <taxon>Pterygota</taxon>
        <taxon>Neoptera</taxon>
        <taxon>Endopterygota</taxon>
        <taxon>Lepidoptera</taxon>
        <taxon>Glossata</taxon>
        <taxon>Ditrysia</taxon>
        <taxon>Tineoidea</taxon>
        <taxon>Psychidae</taxon>
        <taxon>Oiketicinae</taxon>
        <taxon>Eumeta</taxon>
    </lineage>
</organism>
<dbReference type="Proteomes" id="UP000299102">
    <property type="component" value="Unassembled WGS sequence"/>
</dbReference>
<evidence type="ECO:0000313" key="2">
    <source>
        <dbReference type="EMBL" id="GBP36241.1"/>
    </source>
</evidence>
<evidence type="ECO:0000313" key="3">
    <source>
        <dbReference type="Proteomes" id="UP000299102"/>
    </source>
</evidence>
<keyword evidence="3" id="KW-1185">Reference proteome</keyword>
<keyword evidence="1" id="KW-0472">Membrane</keyword>
<dbReference type="AlphaFoldDB" id="A0A4C1VBK6"/>
<accession>A0A4C1VBK6</accession>